<feature type="compositionally biased region" description="Polar residues" evidence="1">
    <location>
        <begin position="326"/>
        <end position="335"/>
    </location>
</feature>
<dbReference type="AlphaFoldDB" id="A0A1X2IU39"/>
<feature type="compositionally biased region" description="Low complexity" evidence="1">
    <location>
        <begin position="173"/>
        <end position="254"/>
    </location>
</feature>
<evidence type="ECO:0000313" key="4">
    <source>
        <dbReference type="Proteomes" id="UP000193560"/>
    </source>
</evidence>
<evidence type="ECO:0000256" key="2">
    <source>
        <dbReference type="SAM" id="SignalP"/>
    </source>
</evidence>
<keyword evidence="4" id="KW-1185">Reference proteome</keyword>
<dbReference type="STRING" id="90262.A0A1X2IU39"/>
<sequence length="362" mass="36345">MVRSTAVTFMSLVGVSSYFSTLVSAGGMIGQVVDSTNFCVFLPPPGQMHLPLSDNEWDSQAYCLGDTPKAIDANTLPDGFIRSAHYVATDEYVQVTGQFDPTKIGLSPDDDGGQCDIAAPKGSSCAGWKYYVNLMEPSGNTYCMRCCNDTKNCNRGISEKGCAHIIPGDYSGPMDGSGGDDMPTASSSTSPPTHTQKSSSTTKEPESTSSPDSDASPTTSESDASPTSSSSDGDDSSTSSPSDDSSDSTTTSPDSDSDSDSDSGSGSGSGSGSETSAPSSSSETLPSSSSQVPPSSSLPAAGVSSSVPNSSPSGGASGASGSQSGDLTPSSVTEQSVSQGSSLTSSIVVGGFAVMVTMIVSA</sequence>
<reference evidence="3 4" key="1">
    <citation type="submission" date="2016-07" db="EMBL/GenBank/DDBJ databases">
        <title>Pervasive Adenine N6-methylation of Active Genes in Fungi.</title>
        <authorList>
            <consortium name="DOE Joint Genome Institute"/>
            <person name="Mondo S.J."/>
            <person name="Dannebaum R.O."/>
            <person name="Kuo R.C."/>
            <person name="Labutti K."/>
            <person name="Haridas S."/>
            <person name="Kuo A."/>
            <person name="Salamov A."/>
            <person name="Ahrendt S.R."/>
            <person name="Lipzen A."/>
            <person name="Sullivan W."/>
            <person name="Andreopoulos W.B."/>
            <person name="Clum A."/>
            <person name="Lindquist E."/>
            <person name="Daum C."/>
            <person name="Ramamoorthy G.K."/>
            <person name="Gryganskyi A."/>
            <person name="Culley D."/>
            <person name="Magnuson J.K."/>
            <person name="James T.Y."/>
            <person name="O'Malley M.A."/>
            <person name="Stajich J.E."/>
            <person name="Spatafora J.W."/>
            <person name="Visel A."/>
            <person name="Grigoriev I.V."/>
        </authorList>
    </citation>
    <scope>NUCLEOTIDE SEQUENCE [LARGE SCALE GENOMIC DNA]</scope>
    <source>
        <strain evidence="3 4">NRRL 1336</strain>
    </source>
</reference>
<feature type="compositionally biased region" description="Low complexity" evidence="1">
    <location>
        <begin position="272"/>
        <end position="325"/>
    </location>
</feature>
<name>A0A1X2IU39_9FUNG</name>
<evidence type="ECO:0000256" key="1">
    <source>
        <dbReference type="SAM" id="MobiDB-lite"/>
    </source>
</evidence>
<protein>
    <submittedName>
        <fullName evidence="3">Uncharacterized protein</fullName>
    </submittedName>
</protein>
<dbReference type="Proteomes" id="UP000193560">
    <property type="component" value="Unassembled WGS sequence"/>
</dbReference>
<feature type="region of interest" description="Disordered" evidence="1">
    <location>
        <begin position="173"/>
        <end position="344"/>
    </location>
</feature>
<dbReference type="EMBL" id="MCGE01000005">
    <property type="protein sequence ID" value="ORZ21473.1"/>
    <property type="molecule type" value="Genomic_DNA"/>
</dbReference>
<comment type="caution">
    <text evidence="3">The sequence shown here is derived from an EMBL/GenBank/DDBJ whole genome shotgun (WGS) entry which is preliminary data.</text>
</comment>
<evidence type="ECO:0000313" key="3">
    <source>
        <dbReference type="EMBL" id="ORZ21473.1"/>
    </source>
</evidence>
<gene>
    <name evidence="3" type="ORF">BCR42DRAFT_407608</name>
</gene>
<dbReference type="OrthoDB" id="3044029at2759"/>
<proteinExistence type="predicted"/>
<organism evidence="3 4">
    <name type="scientific">Absidia repens</name>
    <dbReference type="NCBI Taxonomy" id="90262"/>
    <lineage>
        <taxon>Eukaryota</taxon>
        <taxon>Fungi</taxon>
        <taxon>Fungi incertae sedis</taxon>
        <taxon>Mucoromycota</taxon>
        <taxon>Mucoromycotina</taxon>
        <taxon>Mucoromycetes</taxon>
        <taxon>Mucorales</taxon>
        <taxon>Cunninghamellaceae</taxon>
        <taxon>Absidia</taxon>
    </lineage>
</organism>
<keyword evidence="2" id="KW-0732">Signal</keyword>
<feature type="chain" id="PRO_5012891467" evidence="2">
    <location>
        <begin position="26"/>
        <end position="362"/>
    </location>
</feature>
<feature type="signal peptide" evidence="2">
    <location>
        <begin position="1"/>
        <end position="25"/>
    </location>
</feature>
<accession>A0A1X2IU39</accession>